<evidence type="ECO:0008006" key="3">
    <source>
        <dbReference type="Google" id="ProtNLM"/>
    </source>
</evidence>
<protein>
    <recommendedName>
        <fullName evidence="3">Transposase</fullName>
    </recommendedName>
</protein>
<dbReference type="AlphaFoldDB" id="A0A1B4LBV1"/>
<organism evidence="1 2">
    <name type="scientific">Burkholderia ubonensis</name>
    <dbReference type="NCBI Taxonomy" id="101571"/>
    <lineage>
        <taxon>Bacteria</taxon>
        <taxon>Pseudomonadati</taxon>
        <taxon>Pseudomonadota</taxon>
        <taxon>Betaproteobacteria</taxon>
        <taxon>Burkholderiales</taxon>
        <taxon>Burkholderiaceae</taxon>
        <taxon>Burkholderia</taxon>
        <taxon>Burkholderia cepacia complex</taxon>
    </lineage>
</organism>
<evidence type="ECO:0000313" key="2">
    <source>
        <dbReference type="Proteomes" id="UP000243680"/>
    </source>
</evidence>
<sequence length="63" mass="6940">MDSQLVQEKIRSARLEMENIHLKGQLLAIRLGELTAEVAKLEAQLAAAARKSSRKQEPAKTAV</sequence>
<proteinExistence type="predicted"/>
<accession>A0A1B4LBV1</accession>
<dbReference type="EMBL" id="CP013420">
    <property type="protein sequence ID" value="AOJ74646.1"/>
    <property type="molecule type" value="Genomic_DNA"/>
</dbReference>
<dbReference type="RefSeq" id="WP_059695366.1">
    <property type="nucleotide sequence ID" value="NZ_CP013420.1"/>
</dbReference>
<evidence type="ECO:0000313" key="1">
    <source>
        <dbReference type="EMBL" id="AOJ74646.1"/>
    </source>
</evidence>
<gene>
    <name evidence="1" type="ORF">WJ35_05885</name>
</gene>
<reference evidence="1 2" key="1">
    <citation type="submission" date="2015-12" db="EMBL/GenBank/DDBJ databases">
        <title>Diversity of Burkholderia near neighbor genomes.</title>
        <authorList>
            <person name="Sahl J."/>
            <person name="Wagner D."/>
            <person name="Keim P."/>
        </authorList>
    </citation>
    <scope>NUCLEOTIDE SEQUENCE [LARGE SCALE GENOMIC DNA]</scope>
    <source>
        <strain evidence="1 2">MSMB0783</strain>
    </source>
</reference>
<name>A0A1B4LBV1_9BURK</name>
<dbReference type="Proteomes" id="UP000243680">
    <property type="component" value="Chromosome 1"/>
</dbReference>